<proteinExistence type="predicted"/>
<dbReference type="CDD" id="cd08347">
    <property type="entry name" value="PcpA_C_like"/>
    <property type="match status" value="1"/>
</dbReference>
<dbReference type="PANTHER" id="PTHR36110:SF3">
    <property type="entry name" value="VOC DOMAIN-CONTAINING PROTEIN"/>
    <property type="match status" value="1"/>
</dbReference>
<comment type="caution">
    <text evidence="2">The sequence shown here is derived from an EMBL/GenBank/DDBJ whole genome shotgun (WGS) entry which is preliminary data.</text>
</comment>
<reference evidence="2 3" key="1">
    <citation type="journal article" date="2015" name="Genome Announc.">
        <title>Expanding the biotechnology potential of lactobacilli through comparative genomics of 213 strains and associated genera.</title>
        <authorList>
            <person name="Sun Z."/>
            <person name="Harris H.M."/>
            <person name="McCann A."/>
            <person name="Guo C."/>
            <person name="Argimon S."/>
            <person name="Zhang W."/>
            <person name="Yang X."/>
            <person name="Jeffery I.B."/>
            <person name="Cooney J.C."/>
            <person name="Kagawa T.F."/>
            <person name="Liu W."/>
            <person name="Song Y."/>
            <person name="Salvetti E."/>
            <person name="Wrobel A."/>
            <person name="Rasinkangas P."/>
            <person name="Parkhill J."/>
            <person name="Rea M.C."/>
            <person name="O'Sullivan O."/>
            <person name="Ritari J."/>
            <person name="Douillard F.P."/>
            <person name="Paul Ross R."/>
            <person name="Yang R."/>
            <person name="Briner A.E."/>
            <person name="Felis G.E."/>
            <person name="de Vos W.M."/>
            <person name="Barrangou R."/>
            <person name="Klaenhammer T.R."/>
            <person name="Caufield P.W."/>
            <person name="Cui Y."/>
            <person name="Zhang H."/>
            <person name="O'Toole P.W."/>
        </authorList>
    </citation>
    <scope>NUCLEOTIDE SEQUENCE [LARGE SCALE GENOMIC DNA]</scope>
    <source>
        <strain evidence="2 3">JCM 15530</strain>
    </source>
</reference>
<dbReference type="Pfam" id="PF00903">
    <property type="entry name" value="Glyoxalase"/>
    <property type="match status" value="1"/>
</dbReference>
<dbReference type="Proteomes" id="UP000050911">
    <property type="component" value="Unassembled WGS sequence"/>
</dbReference>
<feature type="domain" description="VOC" evidence="1">
    <location>
        <begin position="8"/>
        <end position="134"/>
    </location>
</feature>
<evidence type="ECO:0000313" key="3">
    <source>
        <dbReference type="Proteomes" id="UP000050911"/>
    </source>
</evidence>
<keyword evidence="3" id="KW-1185">Reference proteome</keyword>
<organism evidence="2 3">
    <name type="scientific">Secundilactobacillus kimchicus JCM 15530</name>
    <dbReference type="NCBI Taxonomy" id="1302272"/>
    <lineage>
        <taxon>Bacteria</taxon>
        <taxon>Bacillati</taxon>
        <taxon>Bacillota</taxon>
        <taxon>Bacilli</taxon>
        <taxon>Lactobacillales</taxon>
        <taxon>Lactobacillaceae</taxon>
        <taxon>Secundilactobacillus</taxon>
    </lineage>
</organism>
<dbReference type="SUPFAM" id="SSF54593">
    <property type="entry name" value="Glyoxalase/Bleomycin resistance protein/Dihydroxybiphenyl dioxygenase"/>
    <property type="match status" value="1"/>
</dbReference>
<dbReference type="PROSITE" id="PS51819">
    <property type="entry name" value="VOC"/>
    <property type="match status" value="2"/>
</dbReference>
<feature type="domain" description="VOC" evidence="1">
    <location>
        <begin position="159"/>
        <end position="278"/>
    </location>
</feature>
<dbReference type="STRING" id="1302272.FC96_GL002372"/>
<gene>
    <name evidence="2" type="ORF">FC96_GL002372</name>
</gene>
<dbReference type="AlphaFoldDB" id="A0A0R1HVX9"/>
<dbReference type="Gene3D" id="3.10.180.10">
    <property type="entry name" value="2,3-Dihydroxybiphenyl 1,2-Dioxygenase, domain 1"/>
    <property type="match status" value="2"/>
</dbReference>
<sequence>MEKTDLFGLHHITAITSSSPKMFQFMTEVLGLHLIKKTVNQDDVRTYHLYFTDDMGTAGTDLTFFDFPGIGYGKPGKNTISRIGFRVPSDAALDYWANRFTEFNIDHDSITDSFGAKVLRFYDFDNQRYQLVSDEHNHGLGGGTPYRKSPVASDFAISGLGPTVITVSQPEPLEKLLIDLMGFEKVAKEASQTLYELHNGGHGAQVIVETSLVLPDSVQGYGTVHHMAFRTQDQETLNYWINRIRSFGLSDSGFVDRFYFASEYFQVAPGVLFEIATDGPGFLQDETYEEAGVHLELPPFLEEYRDRIEANLVPFNTEANANE</sequence>
<dbReference type="EMBL" id="AZCX01000007">
    <property type="protein sequence ID" value="KRK47649.1"/>
    <property type="molecule type" value="Genomic_DNA"/>
</dbReference>
<name>A0A0R1HVX9_9LACO</name>
<dbReference type="PATRIC" id="fig|1302272.5.peg.2423"/>
<evidence type="ECO:0000313" key="2">
    <source>
        <dbReference type="EMBL" id="KRK47649.1"/>
    </source>
</evidence>
<dbReference type="PANTHER" id="PTHR36110">
    <property type="entry name" value="RING-CLEAVING DIOXYGENASE MHQE-RELATED"/>
    <property type="match status" value="1"/>
</dbReference>
<evidence type="ECO:0000259" key="1">
    <source>
        <dbReference type="PROSITE" id="PS51819"/>
    </source>
</evidence>
<accession>A0A0R1HVX9</accession>
<dbReference type="InterPro" id="IPR052537">
    <property type="entry name" value="Extradiol_RC_dioxygenase"/>
</dbReference>
<dbReference type="InterPro" id="IPR004360">
    <property type="entry name" value="Glyas_Fos-R_dOase_dom"/>
</dbReference>
<protein>
    <submittedName>
        <fullName evidence="2">Glyoxalase family protein</fullName>
    </submittedName>
</protein>
<dbReference type="OrthoDB" id="9785698at2"/>
<dbReference type="InterPro" id="IPR037523">
    <property type="entry name" value="VOC_core"/>
</dbReference>
<dbReference type="InterPro" id="IPR029068">
    <property type="entry name" value="Glyas_Bleomycin-R_OHBP_Dase"/>
</dbReference>
<dbReference type="RefSeq" id="WP_054659038.1">
    <property type="nucleotide sequence ID" value="NZ_AZCX01000007.1"/>
</dbReference>